<evidence type="ECO:0000256" key="1">
    <source>
        <dbReference type="SAM" id="MobiDB-lite"/>
    </source>
</evidence>
<sequence length="46" mass="4843">MMTLVPPKPSSTDAQAAATMANANDPFDRTFKPGTGPTPPTRTRTP</sequence>
<reference evidence="3 4" key="1">
    <citation type="submission" date="2019-06" db="EMBL/GenBank/DDBJ databases">
        <authorList>
            <person name="Rodrigo-Torres L."/>
            <person name="Arahal R. D."/>
            <person name="Lucena T."/>
        </authorList>
    </citation>
    <scope>NUCLEOTIDE SEQUENCE [LARGE SCALE GENOMIC DNA]</scope>
    <source>
        <strain evidence="3 4">SW08-7</strain>
    </source>
</reference>
<proteinExistence type="predicted"/>
<evidence type="ECO:0000313" key="3">
    <source>
        <dbReference type="EMBL" id="VUF15572.1"/>
    </source>
</evidence>
<evidence type="ECO:0000313" key="4">
    <source>
        <dbReference type="Proteomes" id="UP000401717"/>
    </source>
</evidence>
<evidence type="ECO:0000313" key="2">
    <source>
        <dbReference type="EMBL" id="GJD58336.1"/>
    </source>
</evidence>
<dbReference type="EMBL" id="CABFVH010000060">
    <property type="protein sequence ID" value="VUF15572.1"/>
    <property type="molecule type" value="Genomic_DNA"/>
</dbReference>
<reference evidence="2" key="2">
    <citation type="journal article" date="2021" name="Front. Microbiol.">
        <title>Comprehensive Comparative Genomics and Phenotyping of Methylobacterium Species.</title>
        <authorList>
            <person name="Alessa O."/>
            <person name="Ogura Y."/>
            <person name="Fujitani Y."/>
            <person name="Takami H."/>
            <person name="Hayashi T."/>
            <person name="Sahin N."/>
            <person name="Tani A."/>
        </authorList>
    </citation>
    <scope>NUCLEOTIDE SEQUENCE</scope>
    <source>
        <strain evidence="2">DSM 22415</strain>
    </source>
</reference>
<accession>A0A564G682</accession>
<keyword evidence="5" id="KW-1185">Reference proteome</keyword>
<dbReference type="Proteomes" id="UP000401717">
    <property type="component" value="Unassembled WGS sequence"/>
</dbReference>
<protein>
    <submittedName>
        <fullName evidence="3">Uncharacterized protein</fullName>
    </submittedName>
</protein>
<feature type="region of interest" description="Disordered" evidence="1">
    <location>
        <begin position="1"/>
        <end position="46"/>
    </location>
</feature>
<feature type="compositionally biased region" description="Low complexity" evidence="1">
    <location>
        <begin position="12"/>
        <end position="25"/>
    </location>
</feature>
<organism evidence="3 4">
    <name type="scientific">Methylobacterium dankookense</name>
    <dbReference type="NCBI Taxonomy" id="560405"/>
    <lineage>
        <taxon>Bacteria</taxon>
        <taxon>Pseudomonadati</taxon>
        <taxon>Pseudomonadota</taxon>
        <taxon>Alphaproteobacteria</taxon>
        <taxon>Hyphomicrobiales</taxon>
        <taxon>Methylobacteriaceae</taxon>
        <taxon>Methylobacterium</taxon>
    </lineage>
</organism>
<reference evidence="2" key="3">
    <citation type="submission" date="2021-08" db="EMBL/GenBank/DDBJ databases">
        <authorList>
            <person name="Tani A."/>
            <person name="Ola A."/>
            <person name="Ogura Y."/>
            <person name="Katsura K."/>
            <person name="Hayashi T."/>
        </authorList>
    </citation>
    <scope>NUCLEOTIDE SEQUENCE</scope>
    <source>
        <strain evidence="2">DSM 22415</strain>
    </source>
</reference>
<evidence type="ECO:0000313" key="5">
    <source>
        <dbReference type="Proteomes" id="UP001055303"/>
    </source>
</evidence>
<dbReference type="Proteomes" id="UP001055303">
    <property type="component" value="Unassembled WGS sequence"/>
</dbReference>
<gene>
    <name evidence="2" type="ORF">IFDJLNFL_4255</name>
    <name evidence="3" type="ORF">MTDSW087_05315</name>
</gene>
<dbReference type="EMBL" id="BPQI01000143">
    <property type="protein sequence ID" value="GJD58336.1"/>
    <property type="molecule type" value="Genomic_DNA"/>
</dbReference>
<dbReference type="AlphaFoldDB" id="A0A564G682"/>
<name>A0A564G682_9HYPH</name>